<feature type="transmembrane region" description="Helical" evidence="2">
    <location>
        <begin position="104"/>
        <end position="125"/>
    </location>
</feature>
<feature type="transmembrane region" description="Helical" evidence="2">
    <location>
        <begin position="255"/>
        <end position="274"/>
    </location>
</feature>
<keyword evidence="1" id="KW-0175">Coiled coil</keyword>
<keyword evidence="2" id="KW-0472">Membrane</keyword>
<evidence type="ECO:0000256" key="1">
    <source>
        <dbReference type="SAM" id="Coils"/>
    </source>
</evidence>
<keyword evidence="4" id="KW-1185">Reference proteome</keyword>
<dbReference type="OrthoDB" id="9111327at2"/>
<evidence type="ECO:0008006" key="5">
    <source>
        <dbReference type="Google" id="ProtNLM"/>
    </source>
</evidence>
<dbReference type="Proteomes" id="UP000219494">
    <property type="component" value="Unassembled WGS sequence"/>
</dbReference>
<dbReference type="Pfam" id="PF12412">
    <property type="entry name" value="DUF3667"/>
    <property type="match status" value="1"/>
</dbReference>
<evidence type="ECO:0000313" key="4">
    <source>
        <dbReference type="Proteomes" id="UP000219494"/>
    </source>
</evidence>
<dbReference type="RefSeq" id="WP_097062733.1">
    <property type="nucleotide sequence ID" value="NZ_OBMI01000001.1"/>
</dbReference>
<reference evidence="3 4" key="1">
    <citation type="submission" date="2017-07" db="EMBL/GenBank/DDBJ databases">
        <authorList>
            <person name="Sun Z.S."/>
            <person name="Albrecht U."/>
            <person name="Echele G."/>
            <person name="Lee C.C."/>
        </authorList>
    </citation>
    <scope>NUCLEOTIDE SEQUENCE [LARGE SCALE GENOMIC DNA]</scope>
    <source>
        <strain evidence="3 4">CGMCC 1.12672</strain>
    </source>
</reference>
<sequence>MNDAVDSAGMIATGALLAREAERTHAPGHDASPDCANCGAHLLGPHCHVCGQHGHVHRTAGAFVHDILHGVFHFEGKFWKTLPMLAWRPGELTRRYVHGERAKFVSPMALFLFSVFLMFAVVANLPGWDWGGDKLLTPGAATRINEARREITKERKDGQAEVARLAERLKARQTEAEPDAEAITSAEKRLQRAQQRLREATQAEQALARISLDGEETLPDIKAAPGSAGGNWIEEKYQHAKENPKLLLYKVKTSAYKFSWALIPLSLPFIWLLFPFRRGVGMYDHAVFATYSLSFMSLLVITLAVLGAVGVPGGLLLIAWLLIPPFHMYRQLKGGYSLSRAGALVRTAVLLFFTTITSTLFILLLLYLGVAD</sequence>
<feature type="transmembrane region" description="Helical" evidence="2">
    <location>
        <begin position="343"/>
        <end position="368"/>
    </location>
</feature>
<name>A0A285QE33_9SPHN</name>
<keyword evidence="2" id="KW-1133">Transmembrane helix</keyword>
<dbReference type="InterPro" id="IPR022134">
    <property type="entry name" value="DUF3667"/>
</dbReference>
<dbReference type="AlphaFoldDB" id="A0A285QE33"/>
<dbReference type="CDD" id="cd22249">
    <property type="entry name" value="UDM1_RNF168_RNF169-like"/>
    <property type="match status" value="1"/>
</dbReference>
<accession>A0A285QE33</accession>
<organism evidence="3 4">
    <name type="scientific">Sphingomonas guangdongensis</name>
    <dbReference type="NCBI Taxonomy" id="1141890"/>
    <lineage>
        <taxon>Bacteria</taxon>
        <taxon>Pseudomonadati</taxon>
        <taxon>Pseudomonadota</taxon>
        <taxon>Alphaproteobacteria</taxon>
        <taxon>Sphingomonadales</taxon>
        <taxon>Sphingomonadaceae</taxon>
        <taxon>Sphingomonas</taxon>
    </lineage>
</organism>
<feature type="coiled-coil region" evidence="1">
    <location>
        <begin position="148"/>
        <end position="210"/>
    </location>
</feature>
<evidence type="ECO:0000313" key="3">
    <source>
        <dbReference type="EMBL" id="SOB80106.1"/>
    </source>
</evidence>
<evidence type="ECO:0000256" key="2">
    <source>
        <dbReference type="SAM" id="Phobius"/>
    </source>
</evidence>
<dbReference type="EMBL" id="OBMI01000001">
    <property type="protein sequence ID" value="SOB80106.1"/>
    <property type="molecule type" value="Genomic_DNA"/>
</dbReference>
<keyword evidence="2" id="KW-0812">Transmembrane</keyword>
<proteinExistence type="predicted"/>
<feature type="transmembrane region" description="Helical" evidence="2">
    <location>
        <begin position="295"/>
        <end position="323"/>
    </location>
</feature>
<gene>
    <name evidence="3" type="ORF">SAMN06297144_0892</name>
</gene>
<protein>
    <recommendedName>
        <fullName evidence="5">DUF3667 domain-containing protein</fullName>
    </recommendedName>
</protein>